<dbReference type="InterPro" id="IPR011990">
    <property type="entry name" value="TPR-like_helical_dom_sf"/>
</dbReference>
<dbReference type="FunFam" id="3.30.830.10:FF:000015">
    <property type="entry name" value="Putative zinc metalloprotease"/>
    <property type="match status" value="1"/>
</dbReference>
<dbReference type="InterPro" id="IPR007863">
    <property type="entry name" value="Peptidase_M16_C"/>
</dbReference>
<evidence type="ECO:0000256" key="1">
    <source>
        <dbReference type="SAM" id="MobiDB-lite"/>
    </source>
</evidence>
<feature type="domain" description="Peptidase M16 C-terminal" evidence="3">
    <location>
        <begin position="963"/>
        <end position="1152"/>
    </location>
</feature>
<dbReference type="InParanoid" id="G7DUX2"/>
<dbReference type="InterPro" id="IPR015374">
    <property type="entry name" value="ChAPs"/>
</dbReference>
<dbReference type="SUPFAM" id="SSF63411">
    <property type="entry name" value="LuxS/MPP-like metallohydrolase"/>
    <property type="match status" value="4"/>
</dbReference>
<dbReference type="GO" id="GO:0046872">
    <property type="term" value="F:metal ion binding"/>
    <property type="evidence" value="ECO:0007669"/>
    <property type="project" value="InterPro"/>
</dbReference>
<feature type="region of interest" description="Disordered" evidence="1">
    <location>
        <begin position="1805"/>
        <end position="1824"/>
    </location>
</feature>
<dbReference type="PANTHER" id="PTHR43016:SF16">
    <property type="entry name" value="METALLOPROTEASE, PUTATIVE (AFU_ORTHOLOGUE AFUA_4G07610)-RELATED"/>
    <property type="match status" value="1"/>
</dbReference>
<dbReference type="FunFam" id="3.30.830.10:FF:000036">
    <property type="entry name" value="Putative zinc metalloprotease"/>
    <property type="match status" value="1"/>
</dbReference>
<dbReference type="SUPFAM" id="SSF48452">
    <property type="entry name" value="TPR-like"/>
    <property type="match status" value="1"/>
</dbReference>
<feature type="region of interest" description="Disordered" evidence="1">
    <location>
        <begin position="1550"/>
        <end position="1572"/>
    </location>
</feature>
<dbReference type="eggNOG" id="KOG0961">
    <property type="taxonomic scope" value="Eukaryota"/>
</dbReference>
<dbReference type="GO" id="GO:0006893">
    <property type="term" value="P:Golgi to plasma membrane transport"/>
    <property type="evidence" value="ECO:0007669"/>
    <property type="project" value="UniProtKB-ARBA"/>
</dbReference>
<dbReference type="Gene3D" id="1.25.40.10">
    <property type="entry name" value="Tetratricopeptide repeat domain"/>
    <property type="match status" value="2"/>
</dbReference>
<organism evidence="4 5">
    <name type="scientific">Mixia osmundae (strain CBS 9802 / IAM 14324 / JCM 22182 / KY 12970)</name>
    <dbReference type="NCBI Taxonomy" id="764103"/>
    <lineage>
        <taxon>Eukaryota</taxon>
        <taxon>Fungi</taxon>
        <taxon>Dikarya</taxon>
        <taxon>Basidiomycota</taxon>
        <taxon>Pucciniomycotina</taxon>
        <taxon>Mixiomycetes</taxon>
        <taxon>Mixiales</taxon>
        <taxon>Mixiaceae</taxon>
        <taxon>Mixia</taxon>
    </lineage>
</organism>
<feature type="compositionally biased region" description="Low complexity" evidence="1">
    <location>
        <begin position="1813"/>
        <end position="1824"/>
    </location>
</feature>
<gene>
    <name evidence="4" type="primary">Mo01033</name>
    <name evidence="4" type="ORF">E5Q_01033</name>
</gene>
<protein>
    <recommendedName>
        <fullName evidence="6">Mitochondrial presequence protease</fullName>
    </recommendedName>
</protein>
<dbReference type="Pfam" id="PF09295">
    <property type="entry name" value="ChAPs"/>
    <property type="match status" value="1"/>
</dbReference>
<dbReference type="EMBL" id="BABT02000032">
    <property type="protein sequence ID" value="GAA94382.1"/>
    <property type="molecule type" value="Genomic_DNA"/>
</dbReference>
<dbReference type="FunCoup" id="G7DUX2">
    <property type="interactions" value="7"/>
</dbReference>
<comment type="caution">
    <text evidence="4">The sequence shown here is derived from an EMBL/GenBank/DDBJ whole genome shotgun (WGS) entry which is preliminary data.</text>
</comment>
<dbReference type="FunFam" id="1.25.40.10:FF:000149">
    <property type="entry name" value="Clathrin-coated vesiclec protein (Bud7)"/>
    <property type="match status" value="1"/>
</dbReference>
<dbReference type="FunFam" id="3.30.830.10:FF:000031">
    <property type="entry name" value="Putative zinc metalloprotease"/>
    <property type="match status" value="1"/>
</dbReference>
<reference evidence="4 5" key="2">
    <citation type="journal article" date="2012" name="Open Biol.">
        <title>Characteristics of nucleosomes and linker DNA regions on the genome of the basidiomycete Mixia osmundae revealed by mono- and dinucleosome mapping.</title>
        <authorList>
            <person name="Nishida H."/>
            <person name="Kondo S."/>
            <person name="Matsumoto T."/>
            <person name="Suzuki Y."/>
            <person name="Yoshikawa H."/>
            <person name="Taylor T.D."/>
            <person name="Sugiyama J."/>
        </authorList>
    </citation>
    <scope>NUCLEOTIDE SEQUENCE [LARGE SCALE GENOMIC DNA]</scope>
    <source>
        <strain evidence="5">CBS 9802 / IAM 14324 / JCM 22182 / KY 12970</strain>
    </source>
</reference>
<name>G7DUX2_MIXOS</name>
<feature type="region of interest" description="Disordered" evidence="1">
    <location>
        <begin position="503"/>
        <end position="531"/>
    </location>
</feature>
<accession>G7DUX2</accession>
<dbReference type="RefSeq" id="XP_014565970.1">
    <property type="nucleotide sequence ID" value="XM_014710484.1"/>
</dbReference>
<evidence type="ECO:0000313" key="4">
    <source>
        <dbReference type="EMBL" id="GAA94382.1"/>
    </source>
</evidence>
<dbReference type="Gene3D" id="3.30.830.10">
    <property type="entry name" value="Metalloenzyme, LuxS/M16 peptidase-like"/>
    <property type="match status" value="4"/>
</dbReference>
<evidence type="ECO:0008006" key="6">
    <source>
        <dbReference type="Google" id="ProtNLM"/>
    </source>
</evidence>
<keyword evidence="5" id="KW-1185">Reference proteome</keyword>
<dbReference type="HOGENOM" id="CLU_237532_0_0_1"/>
<dbReference type="InterPro" id="IPR011249">
    <property type="entry name" value="Metalloenz_LuxS/M16"/>
</dbReference>
<dbReference type="Proteomes" id="UP000009131">
    <property type="component" value="Unassembled WGS sequence"/>
</dbReference>
<reference evidence="4 5" key="1">
    <citation type="journal article" date="2011" name="J. Gen. Appl. Microbiol.">
        <title>Draft genome sequencing of the enigmatic basidiomycete Mixia osmundae.</title>
        <authorList>
            <person name="Nishida H."/>
            <person name="Nagatsuka Y."/>
            <person name="Sugiyama J."/>
        </authorList>
    </citation>
    <scope>NUCLEOTIDE SEQUENCE [LARGE SCALE GENOMIC DNA]</scope>
    <source>
        <strain evidence="5">CBS 9802 / IAM 14324 / JCM 22182 / KY 12970</strain>
    </source>
</reference>
<feature type="compositionally biased region" description="Basic and acidic residues" evidence="1">
    <location>
        <begin position="522"/>
        <end position="531"/>
    </location>
</feature>
<dbReference type="OrthoDB" id="4953at2759"/>
<dbReference type="PANTHER" id="PTHR43016">
    <property type="entry name" value="PRESEQUENCE PROTEASE"/>
    <property type="match status" value="1"/>
</dbReference>
<evidence type="ECO:0000313" key="5">
    <source>
        <dbReference type="Proteomes" id="UP000009131"/>
    </source>
</evidence>
<dbReference type="GO" id="GO:0034044">
    <property type="term" value="C:exomer complex"/>
    <property type="evidence" value="ECO:0007669"/>
    <property type="project" value="UniProtKB-ARBA"/>
</dbReference>
<feature type="domain" description="Peptidase M16 N-terminal" evidence="2">
    <location>
        <begin position="822"/>
        <end position="905"/>
    </location>
</feature>
<evidence type="ECO:0000259" key="2">
    <source>
        <dbReference type="Pfam" id="PF00675"/>
    </source>
</evidence>
<dbReference type="InterPro" id="IPR011765">
    <property type="entry name" value="Pept_M16_N"/>
</dbReference>
<dbReference type="Pfam" id="PF05193">
    <property type="entry name" value="Peptidase_M16_C"/>
    <property type="match status" value="1"/>
</dbReference>
<evidence type="ECO:0000259" key="3">
    <source>
        <dbReference type="Pfam" id="PF05193"/>
    </source>
</evidence>
<dbReference type="Pfam" id="PF00675">
    <property type="entry name" value="Peptidase_M16"/>
    <property type="match status" value="1"/>
</dbReference>
<dbReference type="STRING" id="764103.G7DUX2"/>
<proteinExistence type="predicted"/>
<sequence length="1824" mass="202416">MGDTLKDAPEFFEHDVGSSLISRTEQLGTFRELGPPDLCHVVKTTGRSGSKDLGSFHYVSGVTATSSASLAAYLNSLTYTIDGVPSWLGGKSRSDWKIKTGCYCCFNAFSRVDVRVEVKIPGGVDAYVIDLRGERHDPTPQIWTEVYLSSILRAILYADDPAYRLAGYKKLDPIRDIEDEHRFVAAAEQCFSQGWLLGSDPEIQVATSTSNHLTSAIMKYFGDSYRWEPAINLFEKLVVRDGEVASLLAKAYISMDEEIKGIQVLHRALQDHPQSYPLLHVQTDFLRSKGEHAWALRLATKAVNCAPSEYVTWAKLTDVHMDLKQWKEALLTLNSCPMFTYNDRDLHRMGTPARTHLPIKQFIADSDILDDDDDNNEADIALLRLPAPSLKGTFAHAYALLSRLVSVIGWDELLKCRSEVFVMEAEYAEHRAQQTGPRRGSAALLNGSTADSIAGSEEADDDASTHGLKMSDTADTSLAAPDIPDISVSSDLEDHSVDAVRKGSAGELSGQADGITPPVQAVHDDKTDRSDAADTFAQDASPIAGSSFQNKRLCERWLDNLFMVLYEDLRVYTIWRAELAHFKAQQLTYRKTGTEWEILGELAQRLHHKEEAKEAYERATQHKFSAKAWTKLLEFYADERDVPRSLAAVVRLATYQHRWYMEMSYPTTVAQQLIKLIRSEGVSKLSYSLVSMNLQPQILALCQGYFRYASTFRVEGAVVGFASQCMLRLVNRRLGIAKRSPLQTYRPARGPRRSMATALSYDAPKTLGNFDLTNGPLDLRQELGRDIKLSKWVSRKSGLRVVHVDVEGPLVQGYLTVATEIHDDSGCPHTLEHLVFMGSERFPYKGILDSLANRSNGNGTNAWTDTTHTAYTASTAGSDGFLRLLPIYLDHVLYPTLTDSGFTTEVYHLNGKGEDAGVVYSEMQGRENGSGDLMSLKLQRALYPKGSGYRSETGGLMEALRILTIDQIRDYHHSYYVPHNLVLIITGKVAPTELLQTLQDTIEPSIEKHGQAQGVRPPGFKRPWLETTSKGGAVLDSTRSEEISFPEQDESSGEVLLSWLGPPRDDFLSEKALDILSTYLSDSPVSPIYRDLVEIEEPLATDLGFYVSDQEKHVLNVYATSVPTEKLNTVKDKVIEVFRRVVESGIDMERMAMLLKRDRIKILSSLEKDASEIFASSVISDFMFGSMNGKDLERSLKERERFETLQTWSAEQWAELLQNYYIDGACLSIVGKPSATLAEKLEKETSARLEETRAKYGEKGLAELAEKLEAAQKENDKEIPKEILSDYKIPDVKSIRWIDVQTARASGLSPPLGSAARNVQDYIERDNVKLPYFVQYDHVDSNFVEINVGLFPTHIPAHLRSLAPIYLSSFFSLPVTREDGTKLSFEDVVKELDRETVSYDISLGTSMSEIFELTIKAERSKYATVIAWINDLLFGSDFDINRLKITASKLLQSLPSEKRDGETIVSALYLRATSDADKSTRRTLNVLDRSESISTLLKRLHDEPEKVQADLDEFRTALTAPGSMRIGVSGNILGIEKPAAAWTEHFAQFSAQDQEPSKQARTVNGGSPRSSQVAALDPVLSGRDVLSKLGRQPAKKAFLMSMPSIESSFAWHAAKAPTDLNHPDIPALRVACAILNAMESYLWKFIRGAGLAYGASIRLDVERGFVIFRVYKSPDSSKAYLEAKRVMSKLVKGEIELDELTLESAKSSMAYSVASRESSVSDAAAVSFINQALRGLPQDQERELLRRAGEVTVKQTLAALDKYILPIFNADSSIAAIASAKSKADDIATALEKEGFSVERTTLELSAAEEDGSSGSDSGSESSA</sequence>